<proteinExistence type="predicted"/>
<dbReference type="OrthoDB" id="5973651at2759"/>
<keyword evidence="3" id="KW-1185">Reference proteome</keyword>
<feature type="region of interest" description="Disordered" evidence="1">
    <location>
        <begin position="66"/>
        <end position="194"/>
    </location>
</feature>
<evidence type="ECO:0000256" key="1">
    <source>
        <dbReference type="SAM" id="MobiDB-lite"/>
    </source>
</evidence>
<organism evidence="2 3">
    <name type="scientific">Pocillopora damicornis</name>
    <name type="common">Cauliflower coral</name>
    <name type="synonym">Millepora damicornis</name>
    <dbReference type="NCBI Taxonomy" id="46731"/>
    <lineage>
        <taxon>Eukaryota</taxon>
        <taxon>Metazoa</taxon>
        <taxon>Cnidaria</taxon>
        <taxon>Anthozoa</taxon>
        <taxon>Hexacorallia</taxon>
        <taxon>Scleractinia</taxon>
        <taxon>Astrocoeniina</taxon>
        <taxon>Pocilloporidae</taxon>
        <taxon>Pocillopora</taxon>
    </lineage>
</organism>
<dbReference type="AlphaFoldDB" id="A0A3M6U975"/>
<feature type="compositionally biased region" description="Basic residues" evidence="1">
    <location>
        <begin position="120"/>
        <end position="131"/>
    </location>
</feature>
<evidence type="ECO:0000313" key="3">
    <source>
        <dbReference type="Proteomes" id="UP000275408"/>
    </source>
</evidence>
<dbReference type="Proteomes" id="UP000275408">
    <property type="component" value="Unassembled WGS sequence"/>
</dbReference>
<sequence length="356" mass="39423">MTTSKDSKPESPRLDDFSENINRAKQEMVLRFVKDQEALQTSQVDLKIVDDEILDLIDSALVVKGSGEESKLTVSDESPKLDKSSHRPVSREVSSLNSDVDNLSNLPEAVIVPRPPSGRPRTRSTSSRKRSVSSLRRQYSVDSFYSGKDVSSKEDTNEPGSSRDFMLHSSTERTELNSSPTSEEGASSGGNLNASWPQQCLSRKLFVPFRDHSVYATKETPYHYNAPLENFSGIDNHPEAFRPRSSQTFQRVRPAEIISARISSASECERISCDPTSLANPLSYAKNVRKGSRRRTYINFSRLDAQLAFDGPLELEPVHPSELPLYRSNSAASSTAPYTMVHVPPIGREGPAPSSS</sequence>
<comment type="caution">
    <text evidence="2">The sequence shown here is derived from an EMBL/GenBank/DDBJ whole genome shotgun (WGS) entry which is preliminary data.</text>
</comment>
<evidence type="ECO:0000313" key="2">
    <source>
        <dbReference type="EMBL" id="RMX50008.1"/>
    </source>
</evidence>
<gene>
    <name evidence="2" type="ORF">pdam_00002921</name>
</gene>
<feature type="compositionally biased region" description="Low complexity" evidence="1">
    <location>
        <begin position="93"/>
        <end position="106"/>
    </location>
</feature>
<accession>A0A3M6U975</accession>
<protein>
    <submittedName>
        <fullName evidence="2">Uncharacterized protein</fullName>
    </submittedName>
</protein>
<feature type="region of interest" description="Disordered" evidence="1">
    <location>
        <begin position="1"/>
        <end position="20"/>
    </location>
</feature>
<dbReference type="EMBL" id="RCHS01002011">
    <property type="protein sequence ID" value="RMX50008.1"/>
    <property type="molecule type" value="Genomic_DNA"/>
</dbReference>
<dbReference type="OMA" id="NSSWPEQ"/>
<feature type="compositionally biased region" description="Polar residues" evidence="1">
    <location>
        <begin position="176"/>
        <end position="194"/>
    </location>
</feature>
<reference evidence="2 3" key="1">
    <citation type="journal article" date="2018" name="Sci. Rep.">
        <title>Comparative analysis of the Pocillopora damicornis genome highlights role of immune system in coral evolution.</title>
        <authorList>
            <person name="Cunning R."/>
            <person name="Bay R.A."/>
            <person name="Gillette P."/>
            <person name="Baker A.C."/>
            <person name="Traylor-Knowles N."/>
        </authorList>
    </citation>
    <scope>NUCLEOTIDE SEQUENCE [LARGE SCALE GENOMIC DNA]</scope>
    <source>
        <strain evidence="2">RSMAS</strain>
        <tissue evidence="2">Whole animal</tissue>
    </source>
</reference>
<name>A0A3M6U975_POCDA</name>